<evidence type="ECO:0000313" key="3">
    <source>
        <dbReference type="Ensembl" id="ENSXMAP00000026000.1"/>
    </source>
</evidence>
<dbReference type="InParanoid" id="A0A3B5Q4G8"/>
<dbReference type="FunFam" id="1.10.418.10:FF:000059">
    <property type="entry name" value="RIKEN cDNA 6430531B16 gene"/>
    <property type="match status" value="1"/>
</dbReference>
<evidence type="ECO:0000259" key="2">
    <source>
        <dbReference type="PROSITE" id="PS50021"/>
    </source>
</evidence>
<dbReference type="InterPro" id="IPR052111">
    <property type="entry name" value="Spermatogenesis_Ciliary_MAP"/>
</dbReference>
<dbReference type="PANTHER" id="PTHR12509:SF9">
    <property type="entry name" value="SPERM FLAGELLAR PROTEIN 1 ISOFORM X1"/>
    <property type="match status" value="1"/>
</dbReference>
<dbReference type="GO" id="GO:0051493">
    <property type="term" value="P:regulation of cytoskeleton organization"/>
    <property type="evidence" value="ECO:0007669"/>
    <property type="project" value="TreeGrafter"/>
</dbReference>
<proteinExistence type="predicted"/>
<feature type="domain" description="Calponin-homology (CH)" evidence="2">
    <location>
        <begin position="13"/>
        <end position="118"/>
    </location>
</feature>
<dbReference type="PROSITE" id="PS50021">
    <property type="entry name" value="CH"/>
    <property type="match status" value="1"/>
</dbReference>
<keyword evidence="1" id="KW-0175">Coiled coil</keyword>
<sequence>MCIVLGMDRLLSDMEERDTLTWIDKIPFSRPKKNISRDFSDGVMVAEIVKHYFPRIVDVHNYITSCNTQQKRSNWKLINKKVFSKLDFYVSEDMVEKIVSSTPCVILPVLFFLKEKIENKLAQATRTQHYSRNQENLFSDVEIQQAEAGIMAQLAEMKITEPTQEPQQQMFFPEISRLTLRQVMLEKELLVQELQDNMKILQVKVNKLEELVQLKDKRIEHLTSLPEVYKTKLLLPG</sequence>
<dbReference type="SUPFAM" id="SSF47576">
    <property type="entry name" value="Calponin-homology domain, CH-domain"/>
    <property type="match status" value="1"/>
</dbReference>
<reference evidence="4" key="1">
    <citation type="submission" date="2012-01" db="EMBL/GenBank/DDBJ databases">
        <authorList>
            <person name="Walter R."/>
            <person name="Schartl M."/>
            <person name="Warren W."/>
        </authorList>
    </citation>
    <scope>NUCLEOTIDE SEQUENCE [LARGE SCALE GENOMIC DNA]</scope>
    <source>
        <strain evidence="4">JP 163 A</strain>
    </source>
</reference>
<feature type="coiled-coil region" evidence="1">
    <location>
        <begin position="184"/>
        <end position="211"/>
    </location>
</feature>
<protein>
    <submittedName>
        <fullName evidence="3">Sperm flagellar 1</fullName>
    </submittedName>
</protein>
<organism evidence="3 4">
    <name type="scientific">Xiphophorus maculatus</name>
    <name type="common">Southern platyfish</name>
    <name type="synonym">Platypoecilus maculatus</name>
    <dbReference type="NCBI Taxonomy" id="8083"/>
    <lineage>
        <taxon>Eukaryota</taxon>
        <taxon>Metazoa</taxon>
        <taxon>Chordata</taxon>
        <taxon>Craniata</taxon>
        <taxon>Vertebrata</taxon>
        <taxon>Euteleostomi</taxon>
        <taxon>Actinopterygii</taxon>
        <taxon>Neopterygii</taxon>
        <taxon>Teleostei</taxon>
        <taxon>Neoteleostei</taxon>
        <taxon>Acanthomorphata</taxon>
        <taxon>Ovalentaria</taxon>
        <taxon>Atherinomorphae</taxon>
        <taxon>Cyprinodontiformes</taxon>
        <taxon>Poeciliidae</taxon>
        <taxon>Poeciliinae</taxon>
        <taxon>Xiphophorus</taxon>
    </lineage>
</organism>
<dbReference type="Ensembl" id="ENSXMAT00000039392.1">
    <property type="protein sequence ID" value="ENSXMAP00000026000.1"/>
    <property type="gene ID" value="ENSXMAG00000021543.1"/>
</dbReference>
<dbReference type="InterPro" id="IPR001715">
    <property type="entry name" value="CH_dom"/>
</dbReference>
<dbReference type="AlphaFoldDB" id="A0A3B5Q4G8"/>
<name>A0A3B5Q4G8_XIPMA</name>
<dbReference type="PANTHER" id="PTHR12509">
    <property type="entry name" value="SPERMATOGENESIS-ASSOCIATED 4-RELATED"/>
    <property type="match status" value="1"/>
</dbReference>
<evidence type="ECO:0000256" key="1">
    <source>
        <dbReference type="SAM" id="Coils"/>
    </source>
</evidence>
<reference evidence="4" key="2">
    <citation type="journal article" date="2013" name="Nat. Genet.">
        <title>The genome of the platyfish, Xiphophorus maculatus, provides insights into evolutionary adaptation and several complex traits.</title>
        <authorList>
            <person name="Schartl M."/>
            <person name="Walter R.B."/>
            <person name="Shen Y."/>
            <person name="Garcia T."/>
            <person name="Catchen J."/>
            <person name="Amores A."/>
            <person name="Braasch I."/>
            <person name="Chalopin D."/>
            <person name="Volff J.N."/>
            <person name="Lesch K.P."/>
            <person name="Bisazza A."/>
            <person name="Minx P."/>
            <person name="Hillier L."/>
            <person name="Wilson R.K."/>
            <person name="Fuerstenberg S."/>
            <person name="Boore J."/>
            <person name="Searle S."/>
            <person name="Postlethwait J.H."/>
            <person name="Warren W.C."/>
        </authorList>
    </citation>
    <scope>NUCLEOTIDE SEQUENCE [LARGE SCALE GENOMIC DNA]</scope>
    <source>
        <strain evidence="4">JP 163 A</strain>
    </source>
</reference>
<dbReference type="STRING" id="8083.ENSXMAP00000026000"/>
<reference evidence="3" key="3">
    <citation type="submission" date="2025-08" db="UniProtKB">
        <authorList>
            <consortium name="Ensembl"/>
        </authorList>
    </citation>
    <scope>IDENTIFICATION</scope>
    <source>
        <strain evidence="3">JP 163 A</strain>
    </source>
</reference>
<evidence type="ECO:0000313" key="4">
    <source>
        <dbReference type="Proteomes" id="UP000002852"/>
    </source>
</evidence>
<dbReference type="Pfam" id="PF06294">
    <property type="entry name" value="CH_2"/>
    <property type="match status" value="1"/>
</dbReference>
<dbReference type="Gene3D" id="1.10.418.10">
    <property type="entry name" value="Calponin-like domain"/>
    <property type="match status" value="1"/>
</dbReference>
<reference evidence="3" key="4">
    <citation type="submission" date="2025-09" db="UniProtKB">
        <authorList>
            <consortium name="Ensembl"/>
        </authorList>
    </citation>
    <scope>IDENTIFICATION</scope>
    <source>
        <strain evidence="3">JP 163 A</strain>
    </source>
</reference>
<accession>A0A3B5Q4G8</accession>
<dbReference type="Proteomes" id="UP000002852">
    <property type="component" value="Unassembled WGS sequence"/>
</dbReference>
<dbReference type="GO" id="GO:0008017">
    <property type="term" value="F:microtubule binding"/>
    <property type="evidence" value="ECO:0007669"/>
    <property type="project" value="TreeGrafter"/>
</dbReference>
<keyword evidence="4" id="KW-1185">Reference proteome</keyword>
<dbReference type="InterPro" id="IPR036872">
    <property type="entry name" value="CH_dom_sf"/>
</dbReference>
<dbReference type="InterPro" id="IPR010441">
    <property type="entry name" value="CH_2"/>
</dbReference>
<dbReference type="OMA" id="WQKDQQI"/>
<dbReference type="GeneTree" id="ENSGT00910000144159"/>
<dbReference type="GO" id="GO:0005930">
    <property type="term" value="C:axoneme"/>
    <property type="evidence" value="ECO:0007669"/>
    <property type="project" value="TreeGrafter"/>
</dbReference>